<dbReference type="RefSeq" id="WP_212554215.1">
    <property type="nucleotide sequence ID" value="NZ_JAGXOE010000036.1"/>
</dbReference>
<keyword evidence="2" id="KW-0472">Membrane</keyword>
<feature type="transmembrane region" description="Helical" evidence="2">
    <location>
        <begin position="33"/>
        <end position="58"/>
    </location>
</feature>
<comment type="caution">
    <text evidence="3">The sequence shown here is derived from an EMBL/GenBank/DDBJ whole genome shotgun (WGS) entry which is preliminary data.</text>
</comment>
<proteinExistence type="predicted"/>
<accession>A0ABS5NE26</accession>
<evidence type="ECO:0000313" key="4">
    <source>
        <dbReference type="Proteomes" id="UP000676853"/>
    </source>
</evidence>
<keyword evidence="2" id="KW-0812">Transmembrane</keyword>
<feature type="region of interest" description="Disordered" evidence="1">
    <location>
        <begin position="1"/>
        <end position="21"/>
    </location>
</feature>
<feature type="compositionally biased region" description="Basic and acidic residues" evidence="1">
    <location>
        <begin position="1"/>
        <end position="13"/>
    </location>
</feature>
<protein>
    <submittedName>
        <fullName evidence="3">Uncharacterized protein</fullName>
    </submittedName>
</protein>
<keyword evidence="4" id="KW-1185">Reference proteome</keyword>
<gene>
    <name evidence="3" type="ORF">KFZ73_14985</name>
</gene>
<dbReference type="Proteomes" id="UP000676853">
    <property type="component" value="Unassembled WGS sequence"/>
</dbReference>
<name>A0ABS5NE26_TSUPA</name>
<sequence>MTGPDPRPEHRDFVPYGAPPVPRGYRSSRRARAALITAAATVVVLLVVGAALVGTFAVRSALRDARDTSSPRTVVASERIAATRTPVAPSVPQVRRNTILQKTLATPTPCALPGWSTSLAELQAFANAANGCFSRVWGTTLPPVVLFDTPDDVPPPSTSCPASTPVRGFWTCSLGTAVNYSSLVAGTGSQLASGIQWLAQAAATRVAVDAGQSHDIRALVRSVGGASSLLGTEYLRREAAQQACLVGGTLGMMVDHGITRAELDSAAAAAGLWTQLDDGAPHRLDSPLLVTWFQRGAAVRTTSPCGDAWTVPVDRLP</sequence>
<dbReference type="EMBL" id="JAGXOE010000036">
    <property type="protein sequence ID" value="MBS4102541.1"/>
    <property type="molecule type" value="Genomic_DNA"/>
</dbReference>
<organism evidence="3 4">
    <name type="scientific">Tsukamurella paurometabola</name>
    <name type="common">Corynebacterium paurometabolum</name>
    <dbReference type="NCBI Taxonomy" id="2061"/>
    <lineage>
        <taxon>Bacteria</taxon>
        <taxon>Bacillati</taxon>
        <taxon>Actinomycetota</taxon>
        <taxon>Actinomycetes</taxon>
        <taxon>Mycobacteriales</taxon>
        <taxon>Tsukamurellaceae</taxon>
        <taxon>Tsukamurella</taxon>
    </lineage>
</organism>
<evidence type="ECO:0000313" key="3">
    <source>
        <dbReference type="EMBL" id="MBS4102541.1"/>
    </source>
</evidence>
<evidence type="ECO:0000256" key="2">
    <source>
        <dbReference type="SAM" id="Phobius"/>
    </source>
</evidence>
<keyword evidence="2" id="KW-1133">Transmembrane helix</keyword>
<evidence type="ECO:0000256" key="1">
    <source>
        <dbReference type="SAM" id="MobiDB-lite"/>
    </source>
</evidence>
<reference evidence="3 4" key="1">
    <citation type="submission" date="2021-04" db="EMBL/GenBank/DDBJ databases">
        <title>Whole genome sequence analysis of a thiophenic sulfur metabolizing bacteria.</title>
        <authorList>
            <person name="Akhtar N."/>
            <person name="Akram J."/>
            <person name="Aslam A."/>
        </authorList>
    </citation>
    <scope>NUCLEOTIDE SEQUENCE [LARGE SCALE GENOMIC DNA]</scope>
    <source>
        <strain evidence="3 4">3OW</strain>
    </source>
</reference>